<feature type="chain" id="PRO_5045753111" evidence="1">
    <location>
        <begin position="19"/>
        <end position="130"/>
    </location>
</feature>
<name>A0ABQ9ITR8_9CUCU</name>
<dbReference type="EMBL" id="JAPWTJ010002601">
    <property type="protein sequence ID" value="KAJ8965477.1"/>
    <property type="molecule type" value="Genomic_DNA"/>
</dbReference>
<comment type="caution">
    <text evidence="2">The sequence shown here is derived from an EMBL/GenBank/DDBJ whole genome shotgun (WGS) entry which is preliminary data.</text>
</comment>
<proteinExistence type="predicted"/>
<protein>
    <submittedName>
        <fullName evidence="2">Uncharacterized protein</fullName>
    </submittedName>
</protein>
<evidence type="ECO:0000313" key="3">
    <source>
        <dbReference type="Proteomes" id="UP001162164"/>
    </source>
</evidence>
<feature type="signal peptide" evidence="1">
    <location>
        <begin position="1"/>
        <end position="18"/>
    </location>
</feature>
<sequence>MPIKQATKLLILNNLVSASMFLFRLNKSLVFGTTTVGLRPCLPYQPNKAKTFDYKDVDNKSDIFLLMKVVIVMGIMGACRCDEQVNLNTNNIEDNGSVLVVNILKKKNYKPRSFVVSGAEGKGFNGLETY</sequence>
<reference evidence="2" key="1">
    <citation type="journal article" date="2023" name="Insect Mol. Biol.">
        <title>Genome sequencing provides insights into the evolution of gene families encoding plant cell wall-degrading enzymes in longhorned beetles.</title>
        <authorList>
            <person name="Shin N.R."/>
            <person name="Okamura Y."/>
            <person name="Kirsch R."/>
            <person name="Pauchet Y."/>
        </authorList>
    </citation>
    <scope>NUCLEOTIDE SEQUENCE</scope>
    <source>
        <strain evidence="2">MMC_N1</strain>
    </source>
</reference>
<evidence type="ECO:0000313" key="2">
    <source>
        <dbReference type="EMBL" id="KAJ8965477.1"/>
    </source>
</evidence>
<keyword evidence="1" id="KW-0732">Signal</keyword>
<organism evidence="2 3">
    <name type="scientific">Molorchus minor</name>
    <dbReference type="NCBI Taxonomy" id="1323400"/>
    <lineage>
        <taxon>Eukaryota</taxon>
        <taxon>Metazoa</taxon>
        <taxon>Ecdysozoa</taxon>
        <taxon>Arthropoda</taxon>
        <taxon>Hexapoda</taxon>
        <taxon>Insecta</taxon>
        <taxon>Pterygota</taxon>
        <taxon>Neoptera</taxon>
        <taxon>Endopterygota</taxon>
        <taxon>Coleoptera</taxon>
        <taxon>Polyphaga</taxon>
        <taxon>Cucujiformia</taxon>
        <taxon>Chrysomeloidea</taxon>
        <taxon>Cerambycidae</taxon>
        <taxon>Lamiinae</taxon>
        <taxon>Monochamini</taxon>
        <taxon>Molorchus</taxon>
    </lineage>
</organism>
<accession>A0ABQ9ITR8</accession>
<evidence type="ECO:0000256" key="1">
    <source>
        <dbReference type="SAM" id="SignalP"/>
    </source>
</evidence>
<keyword evidence="3" id="KW-1185">Reference proteome</keyword>
<dbReference type="Proteomes" id="UP001162164">
    <property type="component" value="Unassembled WGS sequence"/>
</dbReference>
<gene>
    <name evidence="2" type="ORF">NQ317_018978</name>
</gene>